<comment type="caution">
    <text evidence="2">The sequence shown here is derived from an EMBL/GenBank/DDBJ whole genome shotgun (WGS) entry which is preliminary data.</text>
</comment>
<dbReference type="AlphaFoldDB" id="A0A0F9L5Q1"/>
<evidence type="ECO:0000313" key="2">
    <source>
        <dbReference type="EMBL" id="KKM90154.1"/>
    </source>
</evidence>
<dbReference type="EMBL" id="LAZR01006712">
    <property type="protein sequence ID" value="KKM90154.1"/>
    <property type="molecule type" value="Genomic_DNA"/>
</dbReference>
<keyword evidence="1" id="KW-0472">Membrane</keyword>
<proteinExistence type="predicted"/>
<evidence type="ECO:0000256" key="1">
    <source>
        <dbReference type="SAM" id="Phobius"/>
    </source>
</evidence>
<reference evidence="2" key="1">
    <citation type="journal article" date="2015" name="Nature">
        <title>Complex archaea that bridge the gap between prokaryotes and eukaryotes.</title>
        <authorList>
            <person name="Spang A."/>
            <person name="Saw J.H."/>
            <person name="Jorgensen S.L."/>
            <person name="Zaremba-Niedzwiedzka K."/>
            <person name="Martijn J."/>
            <person name="Lind A.E."/>
            <person name="van Eijk R."/>
            <person name="Schleper C."/>
            <person name="Guy L."/>
            <person name="Ettema T.J."/>
        </authorList>
    </citation>
    <scope>NUCLEOTIDE SEQUENCE</scope>
</reference>
<protein>
    <submittedName>
        <fullName evidence="2">Uncharacterized protein</fullName>
    </submittedName>
</protein>
<name>A0A0F9L5Q1_9ZZZZ</name>
<organism evidence="2">
    <name type="scientific">marine sediment metagenome</name>
    <dbReference type="NCBI Taxonomy" id="412755"/>
    <lineage>
        <taxon>unclassified sequences</taxon>
        <taxon>metagenomes</taxon>
        <taxon>ecological metagenomes</taxon>
    </lineage>
</organism>
<keyword evidence="1" id="KW-1133">Transmembrane helix</keyword>
<feature type="transmembrane region" description="Helical" evidence="1">
    <location>
        <begin position="83"/>
        <end position="108"/>
    </location>
</feature>
<accession>A0A0F9L5Q1</accession>
<keyword evidence="1" id="KW-0812">Transmembrane</keyword>
<gene>
    <name evidence="2" type="ORF">LCGC14_1241520</name>
</gene>
<sequence>MKEKFQERNPSNARVFIDYRNKDNPVRFEYPNKKSPFNIVFDSSLGLWFKINIFFIIPNALLFAFYSLFILQRTSEATGGFDSSILIGVLIGAIHVFLLPLFTTLIIINNKKLLSYMPSINMWNVSLTSPKYNYKKITKLDSKTLEIPIFDNIFLDYKATKEFSKYLQEVKITEHDFKTLEINRLTGRKKFEQQDDMWKAKFIFSKIPKTGFLEVKFQ</sequence>
<feature type="transmembrane region" description="Helical" evidence="1">
    <location>
        <begin position="51"/>
        <end position="71"/>
    </location>
</feature>